<sequence length="559" mass="62536">MIRLVAFLETCHEQISKDPFNCIHYMHYSYENDNNYETMTKTYHITLRPSLESGLKEDSVTLTVTDASVCPCRWRSAWSPWGCRRWGSKASQLSGGPAQAPVHRPGAGLEPPSHLPGRAHQRPGQLLLPAVHPAAQVPRPGGQDHHLHHPPAQRHRLRDIRQAVYASRGPVHLPRLHPQPHPLPRQAGSLLSPVPQSRRLRTLPRFSATEVASGEHGDWIWKLKTATDEHGAAEDVPSLPDFDGRVEIAIQASTLCLLEDGGPSLLKVRERPRKQLRRIRNQFVEPVQSANLQEPYLHAQGTDGHPAAAGRPCGGRRAAGHAVLRHWRRRQQDLQQLRLPLLLAHVPHLHRHDAHRAHLSHGENHLRPGVHQQLVQYQNLLLGEDYPVPHDLLQHRVLDDVTAQRPGALRPLRALVRHDLPGGAVRGADHRGRHQRAERSVSGSSGVHTISAVQRILHQPQHHPDLPPVDLTHLPTSATATRASCWPSTDWPPRAAVRQGFCPFQEPRDFLKEMDMVGDNLYVDYVAISAFFFSSSGSSPTTCSTTRWSTAGEELRDLL</sequence>
<comment type="caution">
    <text evidence="2">The sequence shown here is derived from an EMBL/GenBank/DDBJ whole genome shotgun (WGS) entry which is preliminary data.</text>
</comment>
<feature type="region of interest" description="Disordered" evidence="1">
    <location>
        <begin position="424"/>
        <end position="445"/>
    </location>
</feature>
<organism evidence="2 3">
    <name type="scientific">Caerostris extrusa</name>
    <name type="common">Bark spider</name>
    <name type="synonym">Caerostris bankana</name>
    <dbReference type="NCBI Taxonomy" id="172846"/>
    <lineage>
        <taxon>Eukaryota</taxon>
        <taxon>Metazoa</taxon>
        <taxon>Ecdysozoa</taxon>
        <taxon>Arthropoda</taxon>
        <taxon>Chelicerata</taxon>
        <taxon>Arachnida</taxon>
        <taxon>Araneae</taxon>
        <taxon>Araneomorphae</taxon>
        <taxon>Entelegynae</taxon>
        <taxon>Araneoidea</taxon>
        <taxon>Araneidae</taxon>
        <taxon>Caerostris</taxon>
    </lineage>
</organism>
<proteinExistence type="predicted"/>
<reference evidence="2 3" key="1">
    <citation type="submission" date="2021-06" db="EMBL/GenBank/DDBJ databases">
        <title>Caerostris extrusa draft genome.</title>
        <authorList>
            <person name="Kono N."/>
            <person name="Arakawa K."/>
        </authorList>
    </citation>
    <scope>NUCLEOTIDE SEQUENCE [LARGE SCALE GENOMIC DNA]</scope>
</reference>
<name>A0AAV4WVI5_CAEEX</name>
<feature type="region of interest" description="Disordered" evidence="1">
    <location>
        <begin position="90"/>
        <end position="114"/>
    </location>
</feature>
<feature type="compositionally biased region" description="Basic and acidic residues" evidence="1">
    <location>
        <begin position="427"/>
        <end position="439"/>
    </location>
</feature>
<dbReference type="EMBL" id="BPLR01016862">
    <property type="protein sequence ID" value="GIY86935.1"/>
    <property type="molecule type" value="Genomic_DNA"/>
</dbReference>
<accession>A0AAV4WVI5</accession>
<protein>
    <submittedName>
        <fullName evidence="2">Uncharacterized protein</fullName>
    </submittedName>
</protein>
<evidence type="ECO:0000256" key="1">
    <source>
        <dbReference type="SAM" id="MobiDB-lite"/>
    </source>
</evidence>
<evidence type="ECO:0000313" key="3">
    <source>
        <dbReference type="Proteomes" id="UP001054945"/>
    </source>
</evidence>
<keyword evidence="3" id="KW-1185">Reference proteome</keyword>
<dbReference type="Proteomes" id="UP001054945">
    <property type="component" value="Unassembled WGS sequence"/>
</dbReference>
<gene>
    <name evidence="2" type="ORF">CEXT_421631</name>
</gene>
<dbReference type="AlphaFoldDB" id="A0AAV4WVI5"/>
<feature type="region of interest" description="Disordered" evidence="1">
    <location>
        <begin position="135"/>
        <end position="154"/>
    </location>
</feature>
<evidence type="ECO:0000313" key="2">
    <source>
        <dbReference type="EMBL" id="GIY86935.1"/>
    </source>
</evidence>